<sequence>MAILGRPQFGRALKTLKIDANYAQCHKPRLEWNAPNSSESFGKRNAIEKYRQYEGLYHSINLMVACVLRHGFEGS</sequence>
<organism evidence="2">
    <name type="scientific">Candidatus Kentrum sp. MB</name>
    <dbReference type="NCBI Taxonomy" id="2138164"/>
    <lineage>
        <taxon>Bacteria</taxon>
        <taxon>Pseudomonadati</taxon>
        <taxon>Pseudomonadota</taxon>
        <taxon>Gammaproteobacteria</taxon>
        <taxon>Candidatus Kentrum</taxon>
    </lineage>
</organism>
<protein>
    <submittedName>
        <fullName evidence="2">Uncharacterized protein</fullName>
    </submittedName>
</protein>
<evidence type="ECO:0000313" key="1">
    <source>
        <dbReference type="EMBL" id="VFK29985.1"/>
    </source>
</evidence>
<dbReference type="EMBL" id="CAADFQ010000041">
    <property type="protein sequence ID" value="VFK33168.1"/>
    <property type="molecule type" value="Genomic_DNA"/>
</dbReference>
<dbReference type="AlphaFoldDB" id="A0A450XV69"/>
<proteinExistence type="predicted"/>
<gene>
    <name evidence="1" type="ORF">BECKMB1821G_GA0114241_105711</name>
    <name evidence="2" type="ORF">BECKMB1821I_GA0114274_104111</name>
</gene>
<dbReference type="EMBL" id="CAADFO010000057">
    <property type="protein sequence ID" value="VFK29985.1"/>
    <property type="molecule type" value="Genomic_DNA"/>
</dbReference>
<reference evidence="2" key="1">
    <citation type="submission" date="2019-02" db="EMBL/GenBank/DDBJ databases">
        <authorList>
            <person name="Gruber-Vodicka R. H."/>
            <person name="Seah K. B. B."/>
        </authorList>
    </citation>
    <scope>NUCLEOTIDE SEQUENCE</scope>
    <source>
        <strain evidence="1">BECK_BZ197</strain>
        <strain evidence="2">BECK_BZ199</strain>
    </source>
</reference>
<name>A0A450XV69_9GAMM</name>
<evidence type="ECO:0000313" key="2">
    <source>
        <dbReference type="EMBL" id="VFK33168.1"/>
    </source>
</evidence>
<accession>A0A450XV69</accession>